<organism evidence="2 3">
    <name type="scientific">Romanomermis culicivorax</name>
    <name type="common">Nematode worm</name>
    <dbReference type="NCBI Taxonomy" id="13658"/>
    <lineage>
        <taxon>Eukaryota</taxon>
        <taxon>Metazoa</taxon>
        <taxon>Ecdysozoa</taxon>
        <taxon>Nematoda</taxon>
        <taxon>Enoplea</taxon>
        <taxon>Dorylaimia</taxon>
        <taxon>Mermithida</taxon>
        <taxon>Mermithoidea</taxon>
        <taxon>Mermithidae</taxon>
        <taxon>Romanomermis</taxon>
    </lineage>
</organism>
<dbReference type="Proteomes" id="UP000887565">
    <property type="component" value="Unplaced"/>
</dbReference>
<dbReference type="WBParaSite" id="nRc.2.0.1.t06768-RA">
    <property type="protein sequence ID" value="nRc.2.0.1.t06768-RA"/>
    <property type="gene ID" value="nRc.2.0.1.g06768"/>
</dbReference>
<dbReference type="AlphaFoldDB" id="A0A915HZA3"/>
<evidence type="ECO:0000313" key="3">
    <source>
        <dbReference type="WBParaSite" id="nRc.2.0.1.t06768-RA"/>
    </source>
</evidence>
<keyword evidence="2" id="KW-1185">Reference proteome</keyword>
<evidence type="ECO:0000313" key="2">
    <source>
        <dbReference type="Proteomes" id="UP000887565"/>
    </source>
</evidence>
<feature type="compositionally biased region" description="Polar residues" evidence="1">
    <location>
        <begin position="50"/>
        <end position="63"/>
    </location>
</feature>
<sequence>MPFGSVTNLLEGEMALVPSTSNRIQGVYTPLRNSPNTGRLTIGAHFSGAAQPSNGEGSTSKLNSSRSQEQETRSSQAPCRPAGVKPKRGKAANWTEADCQVLLPLVTSLRNEEIRKIDHKVLQSHWND</sequence>
<evidence type="ECO:0000256" key="1">
    <source>
        <dbReference type="SAM" id="MobiDB-lite"/>
    </source>
</evidence>
<reference evidence="3" key="1">
    <citation type="submission" date="2022-11" db="UniProtKB">
        <authorList>
            <consortium name="WormBaseParasite"/>
        </authorList>
    </citation>
    <scope>IDENTIFICATION</scope>
</reference>
<proteinExistence type="predicted"/>
<protein>
    <submittedName>
        <fullName evidence="3">Uncharacterized protein</fullName>
    </submittedName>
</protein>
<feature type="region of interest" description="Disordered" evidence="1">
    <location>
        <begin position="26"/>
        <end position="92"/>
    </location>
</feature>
<accession>A0A915HZA3</accession>
<name>A0A915HZA3_ROMCU</name>